<gene>
    <name evidence="2" type="ORF">E6K78_07305</name>
</gene>
<proteinExistence type="predicted"/>
<feature type="signal peptide" evidence="1">
    <location>
        <begin position="1"/>
        <end position="23"/>
    </location>
</feature>
<feature type="chain" id="PRO_5022173348" description="Transporter" evidence="1">
    <location>
        <begin position="24"/>
        <end position="283"/>
    </location>
</feature>
<dbReference type="AlphaFoldDB" id="A0A538TPV2"/>
<dbReference type="Proteomes" id="UP000316609">
    <property type="component" value="Unassembled WGS sequence"/>
</dbReference>
<evidence type="ECO:0008006" key="4">
    <source>
        <dbReference type="Google" id="ProtNLM"/>
    </source>
</evidence>
<name>A0A538TPV2_UNCEI</name>
<dbReference type="EMBL" id="VBOY01000068">
    <property type="protein sequence ID" value="TMQ65659.1"/>
    <property type="molecule type" value="Genomic_DNA"/>
</dbReference>
<sequence length="283" mass="31800">MKTHSRGELRIAMMGLIACSAWASVARAEGRAFDVERDEGIPTSLFGSFVRSHELLVYPFYEFTSNPDQEYKPSELGETLQQDFRAKRTEHEALLFVAYGFSDRLALEFESALWTKATQHTASADPSGLPATLEESGLGDTQAELRWRWAKETLRRPELYSYFEVAFPLQRTRRLIGTPSWELTPGVGAIKTSRWGTFSARTSADYSDGKSEFGESAFEYLTRPLGAWRWVAAVEGSQDEWALIGEAQVTFRPHMTLKLNNGFGLTSKAPDLAPEVGVMFSFR</sequence>
<protein>
    <recommendedName>
        <fullName evidence="4">Transporter</fullName>
    </recommendedName>
</protein>
<accession>A0A538TPV2</accession>
<comment type="caution">
    <text evidence="2">The sequence shown here is derived from an EMBL/GenBank/DDBJ whole genome shotgun (WGS) entry which is preliminary data.</text>
</comment>
<reference evidence="2 3" key="1">
    <citation type="journal article" date="2019" name="Nat. Microbiol.">
        <title>Mediterranean grassland soil C-N compound turnover is dependent on rainfall and depth, and is mediated by genomically divergent microorganisms.</title>
        <authorList>
            <person name="Diamond S."/>
            <person name="Andeer P.F."/>
            <person name="Li Z."/>
            <person name="Crits-Christoph A."/>
            <person name="Burstein D."/>
            <person name="Anantharaman K."/>
            <person name="Lane K.R."/>
            <person name="Thomas B.C."/>
            <person name="Pan C."/>
            <person name="Northen T.R."/>
            <person name="Banfield J.F."/>
        </authorList>
    </citation>
    <scope>NUCLEOTIDE SEQUENCE [LARGE SCALE GENOMIC DNA]</scope>
    <source>
        <strain evidence="2">WS_8</strain>
    </source>
</reference>
<organism evidence="2 3">
    <name type="scientific">Eiseniibacteriota bacterium</name>
    <dbReference type="NCBI Taxonomy" id="2212470"/>
    <lineage>
        <taxon>Bacteria</taxon>
        <taxon>Candidatus Eiseniibacteriota</taxon>
    </lineage>
</organism>
<evidence type="ECO:0000256" key="1">
    <source>
        <dbReference type="SAM" id="SignalP"/>
    </source>
</evidence>
<evidence type="ECO:0000313" key="3">
    <source>
        <dbReference type="Proteomes" id="UP000316609"/>
    </source>
</evidence>
<evidence type="ECO:0000313" key="2">
    <source>
        <dbReference type="EMBL" id="TMQ65659.1"/>
    </source>
</evidence>
<keyword evidence="1" id="KW-0732">Signal</keyword>